<gene>
    <name evidence="1" type="ORF">ERS852448_01959</name>
</gene>
<proteinExistence type="predicted"/>
<dbReference type="AlphaFoldDB" id="A0A173UF54"/>
<dbReference type="EMBL" id="CYYA01000013">
    <property type="protein sequence ID" value="CUN12198.1"/>
    <property type="molecule type" value="Genomic_DNA"/>
</dbReference>
<evidence type="ECO:0000313" key="2">
    <source>
        <dbReference type="Proteomes" id="UP000095492"/>
    </source>
</evidence>
<dbReference type="GeneID" id="97391719"/>
<sequence length="59" mass="6842">MWKIKQIAEADFGCEERMPGEKLKCLVILEDESGNVHCLETEDEWLTEQGLNEGSEWKD</sequence>
<accession>A0A173UF54</accession>
<organism evidence="1 2">
    <name type="scientific">Eubacterium ramulus</name>
    <dbReference type="NCBI Taxonomy" id="39490"/>
    <lineage>
        <taxon>Bacteria</taxon>
        <taxon>Bacillati</taxon>
        <taxon>Bacillota</taxon>
        <taxon>Clostridia</taxon>
        <taxon>Eubacteriales</taxon>
        <taxon>Eubacteriaceae</taxon>
        <taxon>Eubacterium</taxon>
    </lineage>
</organism>
<name>A0A173UF54_EUBRA</name>
<dbReference type="OrthoDB" id="2066562at2"/>
<protein>
    <submittedName>
        <fullName evidence="1">Uncharacterized protein</fullName>
    </submittedName>
</protein>
<evidence type="ECO:0000313" key="1">
    <source>
        <dbReference type="EMBL" id="CUN12198.1"/>
    </source>
</evidence>
<dbReference type="Proteomes" id="UP000095492">
    <property type="component" value="Unassembled WGS sequence"/>
</dbReference>
<dbReference type="RefSeq" id="WP_055290441.1">
    <property type="nucleotide sequence ID" value="NZ_CP173382.1"/>
</dbReference>
<reference evidence="1 2" key="1">
    <citation type="submission" date="2015-09" db="EMBL/GenBank/DDBJ databases">
        <authorList>
            <consortium name="Pathogen Informatics"/>
        </authorList>
    </citation>
    <scope>NUCLEOTIDE SEQUENCE [LARGE SCALE GENOMIC DNA]</scope>
    <source>
        <strain evidence="1 2">2789STDY5608891</strain>
    </source>
</reference>